<evidence type="ECO:0000313" key="10">
    <source>
        <dbReference type="Proteomes" id="UP000306954"/>
    </source>
</evidence>
<dbReference type="Pfam" id="PF00889">
    <property type="entry name" value="EF_TS"/>
    <property type="match status" value="1"/>
</dbReference>
<keyword evidence="6 7" id="KW-0472">Membrane</keyword>
<reference evidence="9 10" key="1">
    <citation type="submission" date="2019-03" db="EMBL/GenBank/DDBJ databases">
        <title>Sequencing 23 genomes of Wallemia ichthyophaga.</title>
        <authorList>
            <person name="Gostincar C."/>
        </authorList>
    </citation>
    <scope>NUCLEOTIDE SEQUENCE [LARGE SCALE GENOMIC DNA]</scope>
    <source>
        <strain evidence="9 10">EXF-8621</strain>
    </source>
</reference>
<feature type="transmembrane region" description="Helical" evidence="7">
    <location>
        <begin position="419"/>
        <end position="444"/>
    </location>
</feature>
<evidence type="ECO:0000313" key="9">
    <source>
        <dbReference type="EMBL" id="TIB09588.1"/>
    </source>
</evidence>
<dbReference type="SUPFAM" id="SSF54713">
    <property type="entry name" value="Elongation factor Ts (EF-Ts), dimerisation domain"/>
    <property type="match status" value="1"/>
</dbReference>
<dbReference type="GO" id="GO:0022857">
    <property type="term" value="F:transmembrane transporter activity"/>
    <property type="evidence" value="ECO:0007669"/>
    <property type="project" value="InterPro"/>
</dbReference>
<dbReference type="InterPro" id="IPR037185">
    <property type="entry name" value="EmrE-like"/>
</dbReference>
<dbReference type="SUPFAM" id="SSF103481">
    <property type="entry name" value="Multidrug resistance efflux transporter EmrE"/>
    <property type="match status" value="1"/>
</dbReference>
<evidence type="ECO:0000256" key="1">
    <source>
        <dbReference type="ARBA" id="ARBA00004141"/>
    </source>
</evidence>
<comment type="subcellular location">
    <subcellularLocation>
        <location evidence="1">Membrane</location>
        <topology evidence="1">Multi-pass membrane protein</topology>
    </subcellularLocation>
</comment>
<dbReference type="Pfam" id="PF06027">
    <property type="entry name" value="SLC35F"/>
    <property type="match status" value="1"/>
</dbReference>
<dbReference type="InterPro" id="IPR036402">
    <property type="entry name" value="EF-Ts_dimer_sf"/>
</dbReference>
<feature type="transmembrane region" description="Helical" evidence="7">
    <location>
        <begin position="544"/>
        <end position="567"/>
    </location>
</feature>
<dbReference type="InterPro" id="IPR009262">
    <property type="entry name" value="SLC35_F1/F2/F6"/>
</dbReference>
<evidence type="ECO:0000256" key="5">
    <source>
        <dbReference type="ARBA" id="ARBA00022989"/>
    </source>
</evidence>
<feature type="transmembrane region" description="Helical" evidence="7">
    <location>
        <begin position="520"/>
        <end position="538"/>
    </location>
</feature>
<organism evidence="9 10">
    <name type="scientific">Wallemia ichthyophaga</name>
    <dbReference type="NCBI Taxonomy" id="245174"/>
    <lineage>
        <taxon>Eukaryota</taxon>
        <taxon>Fungi</taxon>
        <taxon>Dikarya</taxon>
        <taxon>Basidiomycota</taxon>
        <taxon>Wallemiomycotina</taxon>
        <taxon>Wallemiomycetes</taxon>
        <taxon>Wallemiales</taxon>
        <taxon>Wallemiaceae</taxon>
        <taxon>Wallemia</taxon>
    </lineage>
</organism>
<dbReference type="PANTHER" id="PTHR23051">
    <property type="entry name" value="SOLUTE CARRIER FAMILY 35, MEMBER F5"/>
    <property type="match status" value="1"/>
</dbReference>
<dbReference type="AlphaFoldDB" id="A0A4T0HZ66"/>
<comment type="caution">
    <text evidence="9">The sequence shown here is derived from an EMBL/GenBank/DDBJ whole genome shotgun (WGS) entry which is preliminary data.</text>
</comment>
<keyword evidence="3" id="KW-0813">Transport</keyword>
<evidence type="ECO:0000256" key="7">
    <source>
        <dbReference type="SAM" id="Phobius"/>
    </source>
</evidence>
<name>A0A4T0HZ66_WALIC</name>
<proteinExistence type="inferred from homology"/>
<feature type="transmembrane region" description="Helical" evidence="7">
    <location>
        <begin position="493"/>
        <end position="513"/>
    </location>
</feature>
<dbReference type="PANTHER" id="PTHR23051:SF0">
    <property type="entry name" value="SOLUTE CARRIER FAMILY 35 MEMBER F5"/>
    <property type="match status" value="1"/>
</dbReference>
<gene>
    <name evidence="9" type="ORF">E3P90_03235</name>
</gene>
<evidence type="ECO:0000256" key="3">
    <source>
        <dbReference type="ARBA" id="ARBA00022448"/>
    </source>
</evidence>
<dbReference type="InterPro" id="IPR014039">
    <property type="entry name" value="Transl_elong_EFTs/EF1B_dimer"/>
</dbReference>
<keyword evidence="5 7" id="KW-1133">Transmembrane helix</keyword>
<dbReference type="Proteomes" id="UP000306954">
    <property type="component" value="Unassembled WGS sequence"/>
</dbReference>
<dbReference type="Gene3D" id="3.30.479.20">
    <property type="entry name" value="Elongation factor Ts, dimerisation domain"/>
    <property type="match status" value="1"/>
</dbReference>
<evidence type="ECO:0000259" key="8">
    <source>
        <dbReference type="Pfam" id="PF00889"/>
    </source>
</evidence>
<dbReference type="GO" id="GO:0003746">
    <property type="term" value="F:translation elongation factor activity"/>
    <property type="evidence" value="ECO:0007669"/>
    <property type="project" value="InterPro"/>
</dbReference>
<accession>A0A4T0HZ66</accession>
<feature type="transmembrane region" description="Helical" evidence="7">
    <location>
        <begin position="456"/>
        <end position="478"/>
    </location>
</feature>
<dbReference type="EMBL" id="SPOF01000040">
    <property type="protein sequence ID" value="TIB09588.1"/>
    <property type="molecule type" value="Genomic_DNA"/>
</dbReference>
<feature type="domain" description="Translation elongation factor EFTs/EF1B dimerisation" evidence="8">
    <location>
        <begin position="91"/>
        <end position="184"/>
    </location>
</feature>
<dbReference type="GO" id="GO:0016020">
    <property type="term" value="C:membrane"/>
    <property type="evidence" value="ECO:0007669"/>
    <property type="project" value="UniProtKB-SubCell"/>
</dbReference>
<keyword evidence="4 7" id="KW-0812">Transmembrane</keyword>
<evidence type="ECO:0000256" key="2">
    <source>
        <dbReference type="ARBA" id="ARBA00007863"/>
    </source>
</evidence>
<comment type="similarity">
    <text evidence="2">Belongs to the SLC35F solute transporter family.</text>
</comment>
<feature type="transmembrane region" description="Helical" evidence="7">
    <location>
        <begin position="361"/>
        <end position="381"/>
    </location>
</feature>
<protein>
    <recommendedName>
        <fullName evidence="8">Translation elongation factor EFTs/EF1B dimerisation domain-containing protein</fullName>
    </recommendedName>
</protein>
<sequence>MPSRLELIKQLRSKFNCSINQAVASLNQSGNDLSTAETALKSILNSDNASKINKAMGKGEGSEGLIGSVVLHNGFPVTGGAPALNRARGGLLELSCQSDFVGRTNEFKRLVEDVTHSLSFLVDADGFTDVDVNGWLDAPLISSSPTSTPSTPSTESIHQAITKTIASVGENITIKRFTAFNLPSAKSANANIRSLGQFTHSIQPNSHFNEKSPVQLGLLAALVDLEVSGVAKEENVHQMSRKIARQSVAMPCSSVDELLEQELLGGVNEESIILVAILWVCSYELTDEMFKLGYNKPFFLTYLTSSSFSPYLIPYVLNRKSTRNPVMLTPNQTFQLAVKFTLFWTLANFSINASLQFTSVASSTILSSTSGLWTFLIGVLLRVESFEFTKLFAIFASISGSFLVTFSDFSGMRGEPEEFGGMSILGDTLALLSAISFSVYMLLLKKTAGSESRIDFPLFLGCIGAISTVCLWPLLVILDYTQVEPFHLPETTALGSIILVNMAISFSSDYLYLQAMLKTSPLVATIGISLCLPFSIVADWWRGQLHLTTCGLVGSALVLASFVVLGYEEDEEEQLHGHGHVSDESQSLLGADATTYDSTT</sequence>
<evidence type="ECO:0000256" key="4">
    <source>
        <dbReference type="ARBA" id="ARBA00022692"/>
    </source>
</evidence>
<feature type="transmembrane region" description="Helical" evidence="7">
    <location>
        <begin position="388"/>
        <end position="407"/>
    </location>
</feature>
<evidence type="ECO:0000256" key="6">
    <source>
        <dbReference type="ARBA" id="ARBA00023136"/>
    </source>
</evidence>